<feature type="binding site" evidence="11">
    <location>
        <position position="8"/>
    </location>
    <ligand>
        <name>Zn(2+)</name>
        <dbReference type="ChEBI" id="CHEBI:29105"/>
        <label>1</label>
    </ligand>
</feature>
<keyword evidence="2 10" id="KW-0240">DNA-directed RNA polymerase</keyword>
<protein>
    <recommendedName>
        <fullName evidence="10">DNA-directed RNA polymerase subunit</fullName>
    </recommendedName>
</protein>
<evidence type="ECO:0000256" key="12">
    <source>
        <dbReference type="PIRSR" id="PIRSR005586-2"/>
    </source>
</evidence>
<evidence type="ECO:0000256" key="10">
    <source>
        <dbReference type="PIRNR" id="PIRNR005586"/>
    </source>
</evidence>
<evidence type="ECO:0000256" key="11">
    <source>
        <dbReference type="PIRSR" id="PIRSR005586-1"/>
    </source>
</evidence>
<name>A0AAV7K1Q6_9METZ</name>
<dbReference type="SMART" id="SM00440">
    <property type="entry name" value="ZnF_C2C2"/>
    <property type="match status" value="1"/>
</dbReference>
<dbReference type="Proteomes" id="UP001165289">
    <property type="component" value="Unassembled WGS sequence"/>
</dbReference>
<keyword evidence="16" id="KW-1185">Reference proteome</keyword>
<feature type="binding site" evidence="11">
    <location>
        <position position="26"/>
    </location>
    <ligand>
        <name>Zn(2+)</name>
        <dbReference type="ChEBI" id="CHEBI:29105"/>
        <label>1</label>
    </ligand>
</feature>
<dbReference type="AlphaFoldDB" id="A0AAV7K1Q6"/>
<feature type="binding site" evidence="11">
    <location>
        <position position="103"/>
    </location>
    <ligand>
        <name>Zn(2+)</name>
        <dbReference type="ChEBI" id="CHEBI:29105"/>
        <label>2</label>
    </ligand>
</feature>
<feature type="binding site" evidence="11">
    <location>
        <position position="5"/>
    </location>
    <ligand>
        <name>Zn(2+)</name>
        <dbReference type="ChEBI" id="CHEBI:29105"/>
        <label>1</label>
    </ligand>
</feature>
<dbReference type="CDD" id="cd10509">
    <property type="entry name" value="Zn-ribbon_RPC11"/>
    <property type="match status" value="1"/>
</dbReference>
<dbReference type="GO" id="GO:0006386">
    <property type="term" value="P:termination of RNA polymerase III transcription"/>
    <property type="evidence" value="ECO:0007669"/>
    <property type="project" value="TreeGrafter"/>
</dbReference>
<dbReference type="InterPro" id="IPR012164">
    <property type="entry name" value="Rpa12/Rpb9/Rpc10/TFS"/>
</dbReference>
<evidence type="ECO:0000256" key="8">
    <source>
        <dbReference type="ARBA" id="ARBA00044007"/>
    </source>
</evidence>
<dbReference type="PANTHER" id="PTHR11239">
    <property type="entry name" value="DNA-DIRECTED RNA POLYMERASE"/>
    <property type="match status" value="1"/>
</dbReference>
<keyword evidence="7 10" id="KW-0539">Nucleus</keyword>
<evidence type="ECO:0000259" key="14">
    <source>
        <dbReference type="PROSITE" id="PS51133"/>
    </source>
</evidence>
<evidence type="ECO:0000256" key="2">
    <source>
        <dbReference type="ARBA" id="ARBA00022478"/>
    </source>
</evidence>
<feature type="binding site" evidence="11">
    <location>
        <position position="73"/>
    </location>
    <ligand>
        <name>Zn(2+)</name>
        <dbReference type="ChEBI" id="CHEBI:29105"/>
        <label>2</label>
    </ligand>
</feature>
<comment type="similarity">
    <text evidence="10 13">Belongs to the archaeal rpoM/eukaryotic RPA12/RPB9/RPC11 RNA polymerase family.</text>
</comment>
<comment type="function">
    <text evidence="10">DNA-dependent RNA polymerase catalyzes the transcription of DNA into RNA using the four ribonucleoside triphosphates as substrates.</text>
</comment>
<dbReference type="GO" id="GO:0008270">
    <property type="term" value="F:zinc ion binding"/>
    <property type="evidence" value="ECO:0007669"/>
    <property type="project" value="UniProtKB-KW"/>
</dbReference>
<keyword evidence="4 12" id="KW-0863">Zinc-finger</keyword>
<comment type="subunit">
    <text evidence="8">Component of the RNA polymerase III complex consisting of 17 subunits: a ten-subunit horseshoe-shaped catalytic core composed of POLR3A/RPC1, POLR3B/RPC2, POLR1C/RPAC1, POLR1D/RPAC2, POLR3K/RPC10, POLR2E/RPABC1, POLR2F/RPABC2, POLR2H/RPABC3, POLR2K/RPABC4 and POLR2L/RPABC5; a mobile stalk composed of two subunits POLR3H/RPC8 and CRCP/RPC9, protruding from the core and functioning primarily in transcription initiation; and additional subunits homologous to general transcription factors of the RNA polymerase II machinery, POLR3C/RPC3-POLR3F/RPC6-POLR3G/RPC7 heterotrimer required for transcription initiation and POLR3D/RPC4-POLR3E/RPC5 heterodimer involved in both transcription initiation and termination.</text>
</comment>
<evidence type="ECO:0000256" key="13">
    <source>
        <dbReference type="RuleBase" id="RU003474"/>
    </source>
</evidence>
<dbReference type="PANTHER" id="PTHR11239:SF12">
    <property type="entry name" value="DNA-DIRECTED RNA POLYMERASE III SUBUNIT RPC10"/>
    <property type="match status" value="1"/>
</dbReference>
<comment type="caution">
    <text evidence="15">The sequence shown here is derived from an EMBL/GenBank/DDBJ whole genome shotgun (WGS) entry which is preliminary data.</text>
</comment>
<feature type="zinc finger region" description="C4-type" evidence="12">
    <location>
        <begin position="5"/>
        <end position="29"/>
    </location>
</feature>
<dbReference type="Gene3D" id="2.20.25.10">
    <property type="match status" value="1"/>
</dbReference>
<evidence type="ECO:0000313" key="15">
    <source>
        <dbReference type="EMBL" id="KAI6655184.1"/>
    </source>
</evidence>
<reference evidence="15 16" key="1">
    <citation type="journal article" date="2023" name="BMC Biol.">
        <title>The compact genome of the sponge Oopsacas minuta (Hexactinellida) is lacking key metazoan core genes.</title>
        <authorList>
            <person name="Santini S."/>
            <person name="Schenkelaars Q."/>
            <person name="Jourda C."/>
            <person name="Duchesne M."/>
            <person name="Belahbib H."/>
            <person name="Rocher C."/>
            <person name="Selva M."/>
            <person name="Riesgo A."/>
            <person name="Vervoort M."/>
            <person name="Leys S.P."/>
            <person name="Kodjabachian L."/>
            <person name="Le Bivic A."/>
            <person name="Borchiellini C."/>
            <person name="Claverie J.M."/>
            <person name="Renard E."/>
        </authorList>
    </citation>
    <scope>NUCLEOTIDE SEQUENCE [LARGE SCALE GENOMIC DNA]</scope>
    <source>
        <strain evidence="15">SPO-2</strain>
    </source>
</reference>
<gene>
    <name evidence="15" type="ORF">LOD99_2473</name>
</gene>
<dbReference type="SUPFAM" id="SSF57783">
    <property type="entry name" value="Zinc beta-ribbon"/>
    <property type="match status" value="1"/>
</dbReference>
<dbReference type="InterPro" id="IPR001529">
    <property type="entry name" value="Zn_ribbon_RPB9"/>
</dbReference>
<evidence type="ECO:0000256" key="1">
    <source>
        <dbReference type="ARBA" id="ARBA00004123"/>
    </source>
</evidence>
<organism evidence="15 16">
    <name type="scientific">Oopsacas minuta</name>
    <dbReference type="NCBI Taxonomy" id="111878"/>
    <lineage>
        <taxon>Eukaryota</taxon>
        <taxon>Metazoa</taxon>
        <taxon>Porifera</taxon>
        <taxon>Hexactinellida</taxon>
        <taxon>Hexasterophora</taxon>
        <taxon>Lyssacinosida</taxon>
        <taxon>Leucopsacidae</taxon>
        <taxon>Oopsacas</taxon>
    </lineage>
</organism>
<dbReference type="PROSITE" id="PS00466">
    <property type="entry name" value="ZF_TFIIS_1"/>
    <property type="match status" value="1"/>
</dbReference>
<proteinExistence type="inferred from homology"/>
<dbReference type="PROSITE" id="PS51133">
    <property type="entry name" value="ZF_TFIIS_2"/>
    <property type="match status" value="1"/>
</dbReference>
<dbReference type="GO" id="GO:0003899">
    <property type="term" value="F:DNA-directed RNA polymerase activity"/>
    <property type="evidence" value="ECO:0007669"/>
    <property type="project" value="InterPro"/>
</dbReference>
<feature type="domain" description="TFIIS-type" evidence="14">
    <location>
        <begin position="66"/>
        <end position="108"/>
    </location>
</feature>
<evidence type="ECO:0000256" key="9">
    <source>
        <dbReference type="ARBA" id="ARBA00054653"/>
    </source>
</evidence>
<dbReference type="Pfam" id="PF02150">
    <property type="entry name" value="Zn_ribbon_RPB9"/>
    <property type="match status" value="1"/>
</dbReference>
<comment type="function">
    <text evidence="9">Core component of RNA polymerase III (Pol III) which synthesizes small non-coding RNAs using the four ribonucleoside triphosphates as substrates. Can mediate Pol I proofreading of the nascent RNA transcript. Anchors into the Pol III active site to constantly monitor transcription fidelity, cleaves mis-incorporated 5'-ribonucleotides and restarts the transcription process. Once Pol III reaches the poly(dT) termination signal, can induce Pol III clamp opening and transcription termination. Pol III plays an important role in sensing and limiting infection by intracellular bacteria and DNA viruses. Acts as a nuclear and cytosolic DNA sensor involved in innate immune response. Can sense non-self dsDNA that serves as template for transcription into dsRNA. The non-self RNA polymerase III transcripts, such as Epstein-Barr virus-encoded RNAs (EBERs) induce type I interferon and NF-kappa-B through the RIG-I pathway.</text>
</comment>
<dbReference type="InterPro" id="IPR034014">
    <property type="entry name" value="Zn_ribbon_RPC11_C"/>
</dbReference>
<evidence type="ECO:0000313" key="16">
    <source>
        <dbReference type="Proteomes" id="UP001165289"/>
    </source>
</evidence>
<feature type="binding site" evidence="11">
    <location>
        <position position="98"/>
    </location>
    <ligand>
        <name>Zn(2+)</name>
        <dbReference type="ChEBI" id="CHEBI:29105"/>
        <label>2</label>
    </ligand>
</feature>
<comment type="subcellular location">
    <subcellularLocation>
        <location evidence="1 10">Nucleus</location>
    </subcellularLocation>
</comment>
<evidence type="ECO:0000256" key="5">
    <source>
        <dbReference type="ARBA" id="ARBA00022833"/>
    </source>
</evidence>
<feature type="binding site" evidence="11">
    <location>
        <position position="29"/>
    </location>
    <ligand>
        <name>Zn(2+)</name>
        <dbReference type="ChEBI" id="CHEBI:29105"/>
        <label>1</label>
    </ligand>
</feature>
<keyword evidence="6 10" id="KW-0804">Transcription</keyword>
<dbReference type="FunFam" id="2.20.25.10:FF:000005">
    <property type="entry name" value="DNA-directed RNA polymerase subunit"/>
    <property type="match status" value="1"/>
</dbReference>
<dbReference type="PIRSF" id="PIRSF005586">
    <property type="entry name" value="RNApol_RpoM"/>
    <property type="match status" value="1"/>
</dbReference>
<dbReference type="SMART" id="SM00661">
    <property type="entry name" value="RPOL9"/>
    <property type="match status" value="1"/>
</dbReference>
<dbReference type="GO" id="GO:0003676">
    <property type="term" value="F:nucleic acid binding"/>
    <property type="evidence" value="ECO:0007669"/>
    <property type="project" value="InterPro"/>
</dbReference>
<keyword evidence="5 11" id="KW-0862">Zinc</keyword>
<sequence>MAYFCPYCGNLLNVEVRGTDSNRLACMTCPHVYEIFQQIVIKRYPRLKEVDDVLGGSSAWENVDSTEETCPKCKHKRAYYLQIQTRSADEPMTVFYKCCNVPCGHRWKD</sequence>
<accession>A0AAV7K1Q6</accession>
<feature type="binding site" evidence="11">
    <location>
        <position position="70"/>
    </location>
    <ligand>
        <name>Zn(2+)</name>
        <dbReference type="ChEBI" id="CHEBI:29105"/>
        <label>2</label>
    </ligand>
</feature>
<dbReference type="InterPro" id="IPR001222">
    <property type="entry name" value="Znf_TFIIS"/>
</dbReference>
<dbReference type="EMBL" id="JAKMXF010000210">
    <property type="protein sequence ID" value="KAI6655184.1"/>
    <property type="molecule type" value="Genomic_DNA"/>
</dbReference>
<dbReference type="Pfam" id="PF01096">
    <property type="entry name" value="Zn_ribbon_TFIIS"/>
    <property type="match status" value="1"/>
</dbReference>
<evidence type="ECO:0000256" key="4">
    <source>
        <dbReference type="ARBA" id="ARBA00022771"/>
    </source>
</evidence>
<keyword evidence="3 11" id="KW-0479">Metal-binding</keyword>
<evidence type="ECO:0000256" key="3">
    <source>
        <dbReference type="ARBA" id="ARBA00022723"/>
    </source>
</evidence>
<evidence type="ECO:0000256" key="7">
    <source>
        <dbReference type="ARBA" id="ARBA00023242"/>
    </source>
</evidence>
<dbReference type="GO" id="GO:0005666">
    <property type="term" value="C:RNA polymerase III complex"/>
    <property type="evidence" value="ECO:0007669"/>
    <property type="project" value="TreeGrafter"/>
</dbReference>
<evidence type="ECO:0000256" key="6">
    <source>
        <dbReference type="ARBA" id="ARBA00023163"/>
    </source>
</evidence>